<comment type="caution">
    <text evidence="1">The sequence shown here is derived from an EMBL/GenBank/DDBJ whole genome shotgun (WGS) entry which is preliminary data.</text>
</comment>
<reference evidence="1 2" key="1">
    <citation type="submission" date="2015-11" db="EMBL/GenBank/DDBJ databases">
        <authorList>
            <person name="Zhang Y."/>
            <person name="Guo Z."/>
        </authorList>
    </citation>
    <scope>NUCLEOTIDE SEQUENCE [LARGE SCALE GENOMIC DNA]</scope>
    <source>
        <strain evidence="2">gdw1</strain>
    </source>
</reference>
<dbReference type="AlphaFoldDB" id="A0A1E2SLA5"/>
<protein>
    <submittedName>
        <fullName evidence="1">Uncharacterized protein</fullName>
    </submittedName>
</protein>
<name>A0A1E2SLA5_LEIXY</name>
<gene>
    <name evidence="1" type="ORF">ATY41_09890</name>
</gene>
<evidence type="ECO:0000313" key="2">
    <source>
        <dbReference type="Proteomes" id="UP000094426"/>
    </source>
</evidence>
<accession>A0A1E2SLA5</accession>
<dbReference type="Proteomes" id="UP000094426">
    <property type="component" value="Unassembled WGS sequence"/>
</dbReference>
<evidence type="ECO:0000313" key="1">
    <source>
        <dbReference type="EMBL" id="ODA90543.1"/>
    </source>
</evidence>
<sequence length="82" mass="9504">MGSTLSTRVVCQRMLRISEAAAAEERLYAQPQALLVTNRLRSRKPVWRALRSIRARRRRMRSSISCGSRAYWAEARWAIILS</sequence>
<dbReference type="EMBL" id="LNZG01000011">
    <property type="protein sequence ID" value="ODA90543.1"/>
    <property type="molecule type" value="Genomic_DNA"/>
</dbReference>
<proteinExistence type="predicted"/>
<organism evidence="1 2">
    <name type="scientific">Leifsonia xyli subsp. xyli</name>
    <dbReference type="NCBI Taxonomy" id="59736"/>
    <lineage>
        <taxon>Bacteria</taxon>
        <taxon>Bacillati</taxon>
        <taxon>Actinomycetota</taxon>
        <taxon>Actinomycetes</taxon>
        <taxon>Micrococcales</taxon>
        <taxon>Microbacteriaceae</taxon>
        <taxon>Leifsonia</taxon>
    </lineage>
</organism>